<feature type="region of interest" description="Disordered" evidence="3">
    <location>
        <begin position="460"/>
        <end position="482"/>
    </location>
</feature>
<feature type="region of interest" description="Disordered" evidence="3">
    <location>
        <begin position="751"/>
        <end position="780"/>
    </location>
</feature>
<dbReference type="RefSeq" id="XP_038047568.1">
    <property type="nucleotide sequence ID" value="XM_038191640.1"/>
</dbReference>
<keyword evidence="7" id="KW-1185">Reference proteome</keyword>
<feature type="compositionally biased region" description="Polar residues" evidence="3">
    <location>
        <begin position="2678"/>
        <end position="2701"/>
    </location>
</feature>
<feature type="compositionally biased region" description="Polar residues" evidence="3">
    <location>
        <begin position="3591"/>
        <end position="3614"/>
    </location>
</feature>
<feature type="compositionally biased region" description="Polar residues" evidence="3">
    <location>
        <begin position="1690"/>
        <end position="1708"/>
    </location>
</feature>
<feature type="domain" description="Fibronectin type-III" evidence="5">
    <location>
        <begin position="2782"/>
        <end position="2877"/>
    </location>
</feature>
<feature type="domain" description="Fibronectin type-III" evidence="5">
    <location>
        <begin position="2984"/>
        <end position="3081"/>
    </location>
</feature>
<feature type="region of interest" description="Disordered" evidence="3">
    <location>
        <begin position="3263"/>
        <end position="3287"/>
    </location>
</feature>
<dbReference type="PROSITE" id="PS50853">
    <property type="entry name" value="FN3"/>
    <property type="match status" value="40"/>
</dbReference>
<keyword evidence="1" id="KW-0677">Repeat</keyword>
<evidence type="ECO:0000259" key="5">
    <source>
        <dbReference type="PROSITE" id="PS50853"/>
    </source>
</evidence>
<dbReference type="PANTHER" id="PTHR13817">
    <property type="entry name" value="TITIN"/>
    <property type="match status" value="1"/>
</dbReference>
<dbReference type="PROSITE" id="PS50835">
    <property type="entry name" value="IG_LIKE"/>
    <property type="match status" value="1"/>
</dbReference>
<feature type="domain" description="Fibronectin type-III" evidence="5">
    <location>
        <begin position="3688"/>
        <end position="3783"/>
    </location>
</feature>
<feature type="compositionally biased region" description="Low complexity" evidence="3">
    <location>
        <begin position="2083"/>
        <end position="2100"/>
    </location>
</feature>
<feature type="domain" description="Fibronectin type-III" evidence="5">
    <location>
        <begin position="1877"/>
        <end position="1970"/>
    </location>
</feature>
<reference evidence="6" key="1">
    <citation type="submission" date="2022-11" db="UniProtKB">
        <authorList>
            <consortium name="EnsemblMetazoa"/>
        </authorList>
    </citation>
    <scope>IDENTIFICATION</scope>
</reference>
<dbReference type="CDD" id="cd05748">
    <property type="entry name" value="Ig_Titin_like"/>
    <property type="match status" value="1"/>
</dbReference>
<evidence type="ECO:0000256" key="1">
    <source>
        <dbReference type="ARBA" id="ARBA00022737"/>
    </source>
</evidence>
<feature type="domain" description="Fibronectin type-III" evidence="5">
    <location>
        <begin position="3286"/>
        <end position="3381"/>
    </location>
</feature>
<name>A0A913Z6Y3_PATMI</name>
<keyword evidence="2" id="KW-0393">Immunoglobulin domain</keyword>
<dbReference type="OMA" id="QYSTYHI"/>
<protein>
    <recommendedName>
        <fullName evidence="8">Titin</fullName>
    </recommendedName>
</protein>
<dbReference type="InterPro" id="IPR036179">
    <property type="entry name" value="Ig-like_dom_sf"/>
</dbReference>
<dbReference type="Proteomes" id="UP000887568">
    <property type="component" value="Unplaced"/>
</dbReference>
<feature type="domain" description="Fibronectin type-III" evidence="5">
    <location>
        <begin position="3185"/>
        <end position="3280"/>
    </location>
</feature>
<accession>A0A913Z6Y3</accession>
<feature type="region of interest" description="Disordered" evidence="3">
    <location>
        <begin position="1977"/>
        <end position="1997"/>
    </location>
</feature>
<dbReference type="Pfam" id="PF00041">
    <property type="entry name" value="fn3"/>
    <property type="match status" value="40"/>
</dbReference>
<feature type="region of interest" description="Disordered" evidence="3">
    <location>
        <begin position="2963"/>
        <end position="2987"/>
    </location>
</feature>
<feature type="domain" description="Fibronectin type-III" evidence="5">
    <location>
        <begin position="283"/>
        <end position="375"/>
    </location>
</feature>
<feature type="domain" description="Fibronectin type-III" evidence="5">
    <location>
        <begin position="578"/>
        <end position="670"/>
    </location>
</feature>
<sequence>MTVSWTAPDSDGGSPITRYILEKKEPFSSRWTEVTKVTDTEFKITGLKEGSEYQFRISAENKAGVGKPSQPSEPKVAKLPYDVPDAPSTPEVSDIKPTSLTLTWTAPEHDGGSPITGYIVEKKDKFSSRWTKVTITSIQDTTFNVIGLQEGTEYEFRVSAENKAGVGKPSNPASLKISPPSAPGKPDVSEVTDKAATVSWSIPESDGGSKILGYIIEKCDTSRDRWVRVNRSLVKETTLRVEELTVKTKYQFRVSAENKAGTGPASEPSDVVEAKLPYEIPMSPGRPSISDITANSMTLSWSAPTSDGGSPVTSYIIEKKESYGKWSQVAKTDEESYKVVGLKEGQKYEFRVAAENKAGRGSFSEATAPTEAKEPYVVPDAPGTPDISDIKPSSLTLSWTAPENDGGSPITGYIIEKKDKFSSRWTKVNISSIRETTFNVTGLQEGEEYEFRVTAENRAGLGKPSNPASLKISPPSAPGKPDLSEITDKAITLKWTVPESEGGSRITGYFIEKCDTSKERWVKVNRSAVKETTFRVEELTAKTEYRFRVSAENKAGTGPASEPSDAAVAKLPYDVPKSPSTPTLSDITSKSMTLSWEAPRSDGGSPITDYIIEKREPFGKWVQVGKTSDTSYTVKGLKEGQEYEFRVAAENKAGIGNFSEATDSTVAKEPYEVPGVPGTPDISDVKPTTLTLTWTAPKSDGGAPITNYIIERKDKFSSRWTKVNITSVTDTSYNVTGLQEGTEYEFRVTAENKAGQGKPSNPASLKIRKPDAPSKPDVSDITDKSLILTWTAPESDGGSKILGYIVEKCDTSRDRWVRVNRSLVKETTLRVEELTVKSEYRFRVSAENKAGTGPASPLSDAVVAKLPYDKPDSPSKPTISDVTAHSMTLSWKPPTEDGGAKIKGYVIEKKEPFSSKWSPVGNTEDTSFTVTGLKEGTEYEFRVAAENKAGMGAFSPTTAPTVAKEPYDVPDAPGTPEPTDVTERSITLTWTPPPSDGGSKILGYIVERKDAYSTRWAKVTRDRVTETTLKVTDVKENSEYTFRVIAENKAGPGKPSEPSAPVVAKRPYDVPGAPGTPSISDVTATSVALSWTPPPSDNGSPITSYIIEKKEKFSSRWSRVNPTSVTDTTFIVENLKEGDEYEFRVSAENKAGVGKPSQATIPVVAKPPYDVPDAPGKPKITSTTAKTANITWAAPPSDGGSPIKNYVIERKDRFSTRWTVVNRDETVTETSFVVRDLKEGEEYQFRVAAENKAGVGKPSEPSEPRVIKPAYDVPGAPDAPTLTDITSITMTLTWSPPHDDGGSPITGYTIEKRDKYTTKWTKVNRYSVTETTLKVTELREGTEYEFRVAAENKAGVGKFSEPSQKKVAKQPYDVPGIPGTPDISDITATTLNLTWIAPSSDGGSQITTYIIEKKEQFASRWSRVNKDSITDLTYKVNNLTEGNEYQFRVTAENKAGAGKPSQPTATVIAKHPYGVPLAPGTPTLSNITSTSMTVTWSPPESDNGSRITGYIIEKRDRMSTRWTKVNRETVTETTYSVTGLTEGSEYEFRVSAGNKAGVGEPSEPSRSTVAKPPYDEPDAPGQPSISNITASSMTLTWTPPPSDGGSPITGYIIEKKDRFSSRWSRVNDYSTQDVEYIVSGLKQGSEYEFRVAAENKAGVGKPSESTGYKVAKPQYDVADSPGTPEITDIKPTSVTLNWSPPDSDGGSNIQGYIIEKKDKFSPRWTRVNASLVEDTSFTVTGLSEGQECDFRITAENKAGPSKPSNISTYHIQPPDAPSCPEVSNIQENSLTLNWSPPQSDGGSKITGYYVEKRDVTKDRWVRVNRAPVRETTMVVPDLMSKAQYEFRVIAENKAGPGKPSEPTQQVLVKPPYEIPESPSTPEVSDVTKTSATVSWQPPTSDGGSKILGYTVEMKEQYSTRWTVAAKPQDTECKVTKLTPGKEYEFRVRAENKAGLSEPSRPSKTFVAKDAYDVPDAPSRPTASNIQEHSVTLSWSPPASDGGAKISGYIIEMKEEFSSRWTQVTKERITDTEFTATKLKEGTQHTFRVSAENKAGLGKPSEPSATVTPKKPYGVPDAPGKPEITTSTSTSASITWTPPSSDGGSPITGYVIEKREGDMGRWTKCSRYEVTETSFTVRDLMEGKEYEFRVSAVNKAGAGEPSAPSESVTTKPPYVSPDAPSTPEVTDTTSRSVSLSWNKPKDDGGDKITDYIIEKKEPFSIRWTEVGRTPDTSLTVNGLKEGEELQFRVTAVNKAGPGKPSHDTDKIVVKPPYDVPDAPGQPTATDVNSTSMTVNWTAPKSDGGSRIITYIIEIKEQFSTYWKRVNPHEVTSTSFKVSSLKEGNSYEFRVSAENKAGVSKPSPVSETYTAKPPYDVPSQPGTPDISNIQPTSMTLSWAPPTSDGGSPVTGYIIERCDTASNRWVRVNKYTVKDLSYTVADLREGNEYMFRVSADNAAGVGKLSEESAAKVAKHPYDIPGAPSRPLISHIDTTKMTVSWSPPDSDGGSPITNYVLERKDKFSTRWMRVTRDRISETEFTVQGLMEGTEYEFRVAAENKAGLGPASEPSESKVAKAPYDVPDAPGTPDISDVTSSSMVLTWAEASSDGGSPITTYIVEKRDRFTSRWTRVNKYNLTETTYTVTDLKEGSEYEFRVSAENKAGVGRPSEPSRTVKAKPPYESPSSPATPVVSNITPDSMTLSWSPPKTDGGSPISGYYVEKKDRFGLRWTRVNREPTQDTTMRVPGLSEGEEYQFRVVAENKGGEGKPSESTGPTVAKAPYDVPGAPSVPQIPKVTESTMTLHWAEPLSDGGSPIIGYHIERKEALGRHWSRVTREPVSDVTYKATGLTEGSEYEFRVFAVNKAGVGGPSNASNVTKAKPPYDVPDTPGTPVISDTTSSSMHLSWSEPESDGGSPITGYIVEKRERFSTLWAPVTKREVPEASYTVTGLTEGTEYEFRVAGQNKAGVGKFSEPTRPTVAKPPYNIPEAPGSPEVTDITANSMTLHWSPPSSDGGSPITGYIVERRDTSKMGWTVANRVPITDTTFTVPNLREGTEYEFRIIAENKAGTGKPGAASQPKLAKAPYDVPDAPGTPEISNITATSMTLTWSPPKSDNGSPVTNYIIEMRQDFAMRWTKISTSVMETTHTVTRLSEGSKYVFRVAAENKAGAGKFSEPSDQALAKPPYDAPGSPDVPTVSDVTANSALLSWSPPIEDGGADLTGYVIEKKDKFSTRWTKVDEVNADVTSLPVRGLSEGNDYEFRVSATNKAGVGKPSDSSNRFTAKAPYDVPDAPSAPTILESSETSMTLSWTPPISDGGSLVTGYIIERHDLSTSRWVKAHREPVTDTTYTVRDLTVDKKYEFRVSAENKAGVGKASEPSAPRTARPPYDVPDAPGKPEVTKTDSTEITIAWTPPSSDGGSKIIGYIIEKKDRFSTRWQKINRYTVTETTFQATGLSFKMEYEFRVSAENQAGVGKPSEQSDVAVAKPPYDVPESPENVTITATTSNSASLSWSPPRSDGGAPITGYIVEKKDQYSSRWTRVNRIPVTETQMIVPDLKEGMEYEFRVSAENKAGVGRTSEPTRPTVIKPPFDIPGSPSAPSVTDITSTSMTLSWSPPTTDGGSPITGYVIEKQEPFSSRWTPVETFTGTSGTIGGLREGNEYQFRVVAANKAGNGKPSASSQPRVAKPPYDVPGPPGTPSITETTETSMTLEWSPPLSDGGSKIIGYVIQKKEKLALRWVPVNHLSIAETTYTVRDLVERSEYQFRILAENKAGFGPPSDSSVTKMAKPAYDLPGQPEPPTVTSTTKSAISLSWLPPLSDGGSKITGYFLEKREAFGFKFSRVTSHSIHETEYTVTNLREGSQYEFRVSAENKAGAGPPSEPCRPVIAKAPYDTPSAPGVPAISDVTATSLTLTWTPPTQDGGNPITGYIIERADRFSTRWSPITKEPVTGCSYVVRDIPKGTTYQYRVSAVNDAGTGRPSDVTDAKGAAVAPKLDLNKYRDTLVVRAGTTFHLDVPYKAKPKPTVKWDKDGVPLVSSTRVKIETSDRETVLTAKNCVKGDEGAYKLSVSNSAGSENAIIHVQVRVVDRTVAKWFLIVPAHLKVL</sequence>
<dbReference type="GO" id="GO:0045214">
    <property type="term" value="P:sarcomere organization"/>
    <property type="evidence" value="ECO:0007669"/>
    <property type="project" value="TreeGrafter"/>
</dbReference>
<feature type="compositionally biased region" description="Basic and acidic residues" evidence="3">
    <location>
        <begin position="768"/>
        <end position="780"/>
    </location>
</feature>
<feature type="region of interest" description="Disordered" evidence="3">
    <location>
        <begin position="3665"/>
        <end position="3692"/>
    </location>
</feature>
<feature type="domain" description="Fibronectin type-III" evidence="5">
    <location>
        <begin position="2378"/>
        <end position="2473"/>
    </location>
</feature>
<feature type="domain" description="Fibronectin type-III" evidence="5">
    <location>
        <begin position="3789"/>
        <end position="3884"/>
    </location>
</feature>
<feature type="region of interest" description="Disordered" evidence="3">
    <location>
        <begin position="1254"/>
        <end position="1280"/>
    </location>
</feature>
<evidence type="ECO:0000313" key="6">
    <source>
        <dbReference type="EnsemblMetazoa" id="XP_038047568.1"/>
    </source>
</evidence>
<dbReference type="FunFam" id="2.60.40.10:FF:000127">
    <property type="entry name" value="titin isoform X1"/>
    <property type="match status" value="16"/>
</dbReference>
<feature type="domain" description="Fibronectin type-III" evidence="5">
    <location>
        <begin position="1579"/>
        <end position="1673"/>
    </location>
</feature>
<dbReference type="InterPro" id="IPR003961">
    <property type="entry name" value="FN3_dom"/>
</dbReference>
<organism evidence="6 7">
    <name type="scientific">Patiria miniata</name>
    <name type="common">Bat star</name>
    <name type="synonym">Asterina miniata</name>
    <dbReference type="NCBI Taxonomy" id="46514"/>
    <lineage>
        <taxon>Eukaryota</taxon>
        <taxon>Metazoa</taxon>
        <taxon>Echinodermata</taxon>
        <taxon>Eleutherozoa</taxon>
        <taxon>Asterozoa</taxon>
        <taxon>Asteroidea</taxon>
        <taxon>Valvatacea</taxon>
        <taxon>Valvatida</taxon>
        <taxon>Asterinidae</taxon>
        <taxon>Patiria</taxon>
    </lineage>
</organism>
<feature type="domain" description="Fibronectin type-III" evidence="5">
    <location>
        <begin position="2883"/>
        <end position="2978"/>
    </location>
</feature>
<feature type="region of interest" description="Disordered" evidence="3">
    <location>
        <begin position="3163"/>
        <end position="3187"/>
    </location>
</feature>
<dbReference type="InterPro" id="IPR013783">
    <property type="entry name" value="Ig-like_fold"/>
</dbReference>
<feature type="domain" description="Fibronectin type-III" evidence="5">
    <location>
        <begin position="3589"/>
        <end position="3682"/>
    </location>
</feature>
<dbReference type="InterPro" id="IPR050964">
    <property type="entry name" value="Striated_Muscle_Regulatory"/>
</dbReference>
<feature type="domain" description="Fibronectin type-III" evidence="5">
    <location>
        <begin position="477"/>
        <end position="572"/>
    </location>
</feature>
<evidence type="ECO:0008006" key="8">
    <source>
        <dbReference type="Google" id="ProtNLM"/>
    </source>
</evidence>
<feature type="domain" description="Fibronectin type-III" evidence="5">
    <location>
        <begin position="2277"/>
        <end position="2372"/>
    </location>
</feature>
<dbReference type="PANTHER" id="PTHR13817:SF151">
    <property type="entry name" value="TITIN"/>
    <property type="match status" value="1"/>
</dbReference>
<feature type="region of interest" description="Disordered" evidence="3">
    <location>
        <begin position="61"/>
        <end position="94"/>
    </location>
</feature>
<feature type="domain" description="Fibronectin type-III" evidence="5">
    <location>
        <begin position="1478"/>
        <end position="1573"/>
    </location>
</feature>
<feature type="domain" description="Fibronectin type-III" evidence="5">
    <location>
        <begin position="86"/>
        <end position="181"/>
    </location>
</feature>
<evidence type="ECO:0000259" key="4">
    <source>
        <dbReference type="PROSITE" id="PS50835"/>
    </source>
</evidence>
<dbReference type="SUPFAM" id="SSF49265">
    <property type="entry name" value="Fibronectin type III"/>
    <property type="match status" value="22"/>
</dbReference>
<feature type="domain" description="Fibronectin type-III" evidence="5">
    <location>
        <begin position="1"/>
        <end position="82"/>
    </location>
</feature>
<evidence type="ECO:0000256" key="2">
    <source>
        <dbReference type="ARBA" id="ARBA00023319"/>
    </source>
</evidence>
<feature type="domain" description="Fibronectin type-III" evidence="5">
    <location>
        <begin position="3085"/>
        <end position="3179"/>
    </location>
</feature>
<feature type="region of interest" description="Disordered" evidence="3">
    <location>
        <begin position="361"/>
        <end position="386"/>
    </location>
</feature>
<dbReference type="CDD" id="cd00063">
    <property type="entry name" value="FN3"/>
    <property type="match status" value="40"/>
</dbReference>
<feature type="domain" description="Fibronectin type-III" evidence="5">
    <location>
        <begin position="2479"/>
        <end position="2573"/>
    </location>
</feature>
<feature type="region of interest" description="Disordered" evidence="3">
    <location>
        <begin position="2656"/>
        <end position="2711"/>
    </location>
</feature>
<dbReference type="FunFam" id="2.60.40.10:FF:000002">
    <property type="entry name" value="Titin a"/>
    <property type="match status" value="1"/>
</dbReference>
<feature type="region of interest" description="Disordered" evidence="3">
    <location>
        <begin position="164"/>
        <end position="189"/>
    </location>
</feature>
<feature type="domain" description="Fibronectin type-III" evidence="5">
    <location>
        <begin position="3890"/>
        <end position="3987"/>
    </location>
</feature>
<feature type="domain" description="Fibronectin type-III" evidence="5">
    <location>
        <begin position="1174"/>
        <end position="1270"/>
    </location>
</feature>
<feature type="domain" description="Fibronectin type-III" evidence="5">
    <location>
        <begin position="2681"/>
        <end position="2776"/>
    </location>
</feature>
<dbReference type="OrthoDB" id="504170at2759"/>
<feature type="domain" description="Fibronectin type-III" evidence="5">
    <location>
        <begin position="381"/>
        <end position="476"/>
    </location>
</feature>
<dbReference type="EnsemblMetazoa" id="XM_038191640.1">
    <property type="protein sequence ID" value="XP_038047568.1"/>
    <property type="gene ID" value="LOC119721559"/>
</dbReference>
<feature type="domain" description="Fibronectin type-III" evidence="5">
    <location>
        <begin position="2077"/>
        <end position="2172"/>
    </location>
</feature>
<proteinExistence type="predicted"/>
<feature type="compositionally biased region" description="Polar residues" evidence="3">
    <location>
        <begin position="1877"/>
        <end position="1899"/>
    </location>
</feature>
<feature type="region of interest" description="Disordered" evidence="3">
    <location>
        <begin position="2155"/>
        <end position="2200"/>
    </location>
</feature>
<feature type="region of interest" description="Disordered" evidence="3">
    <location>
        <begin position="1554"/>
        <end position="1587"/>
    </location>
</feature>
<feature type="compositionally biased region" description="Polar residues" evidence="3">
    <location>
        <begin position="1980"/>
        <end position="1996"/>
    </location>
</feature>
<dbReference type="InterPro" id="IPR013098">
    <property type="entry name" value="Ig_I-set"/>
</dbReference>
<dbReference type="InterPro" id="IPR036116">
    <property type="entry name" value="FN3_sf"/>
</dbReference>
<feature type="domain" description="Fibronectin type-III" evidence="5">
    <location>
        <begin position="1073"/>
        <end position="1168"/>
    </location>
</feature>
<feature type="domain" description="Fibronectin type-III" evidence="5">
    <location>
        <begin position="3387"/>
        <end position="3482"/>
    </location>
</feature>
<feature type="region of interest" description="Disordered" evidence="3">
    <location>
        <begin position="2757"/>
        <end position="2779"/>
    </location>
</feature>
<feature type="domain" description="Fibronectin type-III" evidence="5">
    <location>
        <begin position="2580"/>
        <end position="2675"/>
    </location>
</feature>
<feature type="region of interest" description="Disordered" evidence="3">
    <location>
        <begin position="971"/>
        <end position="993"/>
    </location>
</feature>
<feature type="domain" description="Fibronectin type-III" evidence="5">
    <location>
        <begin position="1276"/>
        <end position="1371"/>
    </location>
</feature>
<dbReference type="InterPro" id="IPR007110">
    <property type="entry name" value="Ig-like_dom"/>
</dbReference>
<feature type="domain" description="Fibronectin type-III" evidence="5">
    <location>
        <begin position="2178"/>
        <end position="2271"/>
    </location>
</feature>
<feature type="domain" description="Fibronectin type-III" evidence="5">
    <location>
        <begin position="182"/>
        <end position="277"/>
    </location>
</feature>
<feature type="region of interest" description="Disordered" evidence="3">
    <location>
        <begin position="3363"/>
        <end position="3396"/>
    </location>
</feature>
<dbReference type="FunFam" id="2.60.40.10:FF:000034">
    <property type="entry name" value="Titin isoform A"/>
    <property type="match status" value="24"/>
</dbReference>
<feature type="domain" description="Ig-like" evidence="4">
    <location>
        <begin position="3986"/>
        <end position="4076"/>
    </location>
</feature>
<feature type="region of interest" description="Disordered" evidence="3">
    <location>
        <begin position="2050"/>
        <end position="2108"/>
    </location>
</feature>
<feature type="domain" description="Fibronectin type-III" evidence="5">
    <location>
        <begin position="676"/>
        <end position="770"/>
    </location>
</feature>
<feature type="region of interest" description="Disordered" evidence="3">
    <location>
        <begin position="3567"/>
        <end position="3616"/>
    </location>
</feature>
<dbReference type="GeneID" id="119721559"/>
<dbReference type="PRINTS" id="PR00014">
    <property type="entry name" value="FNTYPEIII"/>
</dbReference>
<feature type="domain" description="Fibronectin type-III" evidence="5">
    <location>
        <begin position="772"/>
        <end position="867"/>
    </location>
</feature>
<evidence type="ECO:0000256" key="3">
    <source>
        <dbReference type="SAM" id="MobiDB-lite"/>
    </source>
</evidence>
<feature type="region of interest" description="Disordered" evidence="3">
    <location>
        <begin position="2865"/>
        <end position="2911"/>
    </location>
</feature>
<dbReference type="SMART" id="SM00060">
    <property type="entry name" value="FN3"/>
    <property type="match status" value="40"/>
</dbReference>
<evidence type="ECO:0000313" key="7">
    <source>
        <dbReference type="Proteomes" id="UP000887568"/>
    </source>
</evidence>
<feature type="domain" description="Fibronectin type-III" evidence="5">
    <location>
        <begin position="1776"/>
        <end position="1871"/>
    </location>
</feature>
<feature type="compositionally biased region" description="Polar residues" evidence="3">
    <location>
        <begin position="2182"/>
        <end position="2196"/>
    </location>
</feature>
<feature type="domain" description="Fibronectin type-III" evidence="5">
    <location>
        <begin position="1377"/>
        <end position="1472"/>
    </location>
</feature>
<dbReference type="SUPFAM" id="SSF48726">
    <property type="entry name" value="Immunoglobulin"/>
    <property type="match status" value="1"/>
</dbReference>
<feature type="domain" description="Fibronectin type-III" evidence="5">
    <location>
        <begin position="972"/>
        <end position="1067"/>
    </location>
</feature>
<feature type="domain" description="Fibronectin type-III" evidence="5">
    <location>
        <begin position="873"/>
        <end position="966"/>
    </location>
</feature>
<dbReference type="GO" id="GO:0031430">
    <property type="term" value="C:M band"/>
    <property type="evidence" value="ECO:0007669"/>
    <property type="project" value="TreeGrafter"/>
</dbReference>
<feature type="region of interest" description="Disordered" evidence="3">
    <location>
        <begin position="1871"/>
        <end position="1899"/>
    </location>
</feature>
<feature type="domain" description="Fibronectin type-III" evidence="5">
    <location>
        <begin position="3488"/>
        <end position="3583"/>
    </location>
</feature>
<feature type="domain" description="Fibronectin type-III" evidence="5">
    <location>
        <begin position="1680"/>
        <end position="1774"/>
    </location>
</feature>
<feature type="domain" description="Fibronectin type-III" evidence="5">
    <location>
        <begin position="1976"/>
        <end position="2071"/>
    </location>
</feature>
<dbReference type="Pfam" id="PF07679">
    <property type="entry name" value="I-set"/>
    <property type="match status" value="1"/>
</dbReference>
<feature type="region of interest" description="Disordered" evidence="3">
    <location>
        <begin position="1657"/>
        <end position="1708"/>
    </location>
</feature>
<feature type="compositionally biased region" description="Polar residues" evidence="3">
    <location>
        <begin position="2889"/>
        <end position="2899"/>
    </location>
</feature>
<dbReference type="Gene3D" id="2.60.40.10">
    <property type="entry name" value="Immunoglobulins"/>
    <property type="match status" value="41"/>
</dbReference>